<feature type="domain" description="AprE-like beta-barrel" evidence="8">
    <location>
        <begin position="158"/>
        <end position="240"/>
    </location>
</feature>
<dbReference type="SUPFAM" id="SSF51230">
    <property type="entry name" value="Single hybrid motif"/>
    <property type="match status" value="1"/>
</dbReference>
<organism evidence="9 10">
    <name type="scientific">Eubacterium segne</name>
    <dbReference type="NCBI Taxonomy" id="2763045"/>
    <lineage>
        <taxon>Bacteria</taxon>
        <taxon>Bacillati</taxon>
        <taxon>Bacillota</taxon>
        <taxon>Clostridia</taxon>
        <taxon>Eubacteriales</taxon>
        <taxon>Eubacteriaceae</taxon>
        <taxon>Eubacterium</taxon>
    </lineage>
</organism>
<dbReference type="Proteomes" id="UP000597877">
    <property type="component" value="Unassembled WGS sequence"/>
</dbReference>
<name>A0ABR7F457_9FIRM</name>
<sequence>MDNDRLEYLVKQSKKNRKKLEYDFMPGLIEIIEKPTNKGAMVVIWTSFLMIISVLIWSYFSKVDVVNECRGVVASSKGLTSVVSYYTGRIDKVYVKDDDTIKRGDKILDLVDESGKVIEINSEKEGIVTNMSDLSVGSAVQMNQELLKVIPNNSDYKVKINISNKDIADIELGDKVNIKLDAYSYGDYGMVEGEVIQINRVAELNAQEDYCFASEIKINKYDNKKINLMNGMTCTVDVNIGQRRIIEYILEPVVEALEKSVKEK</sequence>
<dbReference type="InterPro" id="IPR058982">
    <property type="entry name" value="Beta-barrel_AprE"/>
</dbReference>
<keyword evidence="4 7" id="KW-0812">Transmembrane</keyword>
<evidence type="ECO:0000313" key="10">
    <source>
        <dbReference type="Proteomes" id="UP000597877"/>
    </source>
</evidence>
<keyword evidence="10" id="KW-1185">Reference proteome</keyword>
<dbReference type="PRINTS" id="PR01490">
    <property type="entry name" value="RTXTOXIND"/>
</dbReference>
<evidence type="ECO:0000313" key="9">
    <source>
        <dbReference type="EMBL" id="MBC5668413.1"/>
    </source>
</evidence>
<keyword evidence="5 7" id="KW-1133">Transmembrane helix</keyword>
<evidence type="ECO:0000256" key="6">
    <source>
        <dbReference type="ARBA" id="ARBA00023136"/>
    </source>
</evidence>
<dbReference type="PROSITE" id="PS00543">
    <property type="entry name" value="HLYD_FAMILY"/>
    <property type="match status" value="1"/>
</dbReference>
<evidence type="ECO:0000256" key="1">
    <source>
        <dbReference type="ARBA" id="ARBA00004167"/>
    </source>
</evidence>
<dbReference type="InterPro" id="IPR050739">
    <property type="entry name" value="MFP"/>
</dbReference>
<dbReference type="InterPro" id="IPR006144">
    <property type="entry name" value="Secretion_HlyD_CS"/>
</dbReference>
<evidence type="ECO:0000256" key="2">
    <source>
        <dbReference type="ARBA" id="ARBA00009477"/>
    </source>
</evidence>
<gene>
    <name evidence="9" type="ORF">H8S00_10490</name>
</gene>
<keyword evidence="3" id="KW-0813">Transport</keyword>
<comment type="caution">
    <text evidence="9">The sequence shown here is derived from an EMBL/GenBank/DDBJ whole genome shotgun (WGS) entry which is preliminary data.</text>
</comment>
<dbReference type="RefSeq" id="WP_118589969.1">
    <property type="nucleotide sequence ID" value="NZ_JACOOZ010000007.1"/>
</dbReference>
<evidence type="ECO:0000256" key="7">
    <source>
        <dbReference type="SAM" id="Phobius"/>
    </source>
</evidence>
<dbReference type="Gene3D" id="2.40.50.100">
    <property type="match status" value="1"/>
</dbReference>
<dbReference type="Gene3D" id="2.40.30.170">
    <property type="match status" value="1"/>
</dbReference>
<dbReference type="EMBL" id="JACOOZ010000007">
    <property type="protein sequence ID" value="MBC5668413.1"/>
    <property type="molecule type" value="Genomic_DNA"/>
</dbReference>
<reference evidence="9 10" key="1">
    <citation type="submission" date="2020-08" db="EMBL/GenBank/DDBJ databases">
        <title>Genome public.</title>
        <authorList>
            <person name="Liu C."/>
            <person name="Sun Q."/>
        </authorList>
    </citation>
    <scope>NUCLEOTIDE SEQUENCE [LARGE SCALE GENOMIC DNA]</scope>
    <source>
        <strain evidence="9 10">BX4</strain>
    </source>
</reference>
<dbReference type="PANTHER" id="PTHR30386:SF26">
    <property type="entry name" value="TRANSPORT PROTEIN COMB"/>
    <property type="match status" value="1"/>
</dbReference>
<evidence type="ECO:0000259" key="8">
    <source>
        <dbReference type="Pfam" id="PF26002"/>
    </source>
</evidence>
<feature type="transmembrane region" description="Helical" evidence="7">
    <location>
        <begin position="40"/>
        <end position="60"/>
    </location>
</feature>
<evidence type="ECO:0000256" key="5">
    <source>
        <dbReference type="ARBA" id="ARBA00022989"/>
    </source>
</evidence>
<dbReference type="InterPro" id="IPR011053">
    <property type="entry name" value="Single_hybrid_motif"/>
</dbReference>
<comment type="subcellular location">
    <subcellularLocation>
        <location evidence="1">Membrane</location>
        <topology evidence="1">Single-pass membrane protein</topology>
    </subcellularLocation>
</comment>
<comment type="similarity">
    <text evidence="2">Belongs to the membrane fusion protein (MFP) (TC 8.A.1) family.</text>
</comment>
<keyword evidence="6 7" id="KW-0472">Membrane</keyword>
<evidence type="ECO:0000256" key="4">
    <source>
        <dbReference type="ARBA" id="ARBA00022692"/>
    </source>
</evidence>
<dbReference type="PANTHER" id="PTHR30386">
    <property type="entry name" value="MEMBRANE FUSION SUBUNIT OF EMRAB-TOLC MULTIDRUG EFFLUX PUMP"/>
    <property type="match status" value="1"/>
</dbReference>
<accession>A0ABR7F457</accession>
<protein>
    <submittedName>
        <fullName evidence="9">HlyD family efflux transporter periplasmic adaptor subunit</fullName>
    </submittedName>
</protein>
<evidence type="ECO:0000256" key="3">
    <source>
        <dbReference type="ARBA" id="ARBA00022448"/>
    </source>
</evidence>
<proteinExistence type="inferred from homology"/>
<dbReference type="Pfam" id="PF26002">
    <property type="entry name" value="Beta-barrel_AprE"/>
    <property type="match status" value="1"/>
</dbReference>